<dbReference type="Gene3D" id="2.60.34.10">
    <property type="entry name" value="Substrate Binding Domain Of DNAk, Chain A, domain 1"/>
    <property type="match status" value="1"/>
</dbReference>
<keyword evidence="5" id="KW-0597">Phosphoprotein</keyword>
<dbReference type="STRING" id="515622.bpr_I2092"/>
<dbReference type="Pfam" id="PF00012">
    <property type="entry name" value="HSP70"/>
    <property type="match status" value="1"/>
</dbReference>
<dbReference type="PANTHER" id="PTHR19375">
    <property type="entry name" value="HEAT SHOCK PROTEIN 70KDA"/>
    <property type="match status" value="1"/>
</dbReference>
<accession>E0RVH6</accession>
<dbReference type="PROSITE" id="PS00297">
    <property type="entry name" value="HSP70_1"/>
    <property type="match status" value="1"/>
</dbReference>
<name>E0RVH6_BUTPB</name>
<dbReference type="SUPFAM" id="SSF100920">
    <property type="entry name" value="Heat shock protein 70kD (HSP70), peptide-binding domain"/>
    <property type="match status" value="1"/>
</dbReference>
<gene>
    <name evidence="14" type="ordered locus">bpr_I2092</name>
</gene>
<dbReference type="PROSITE" id="PS01036">
    <property type="entry name" value="HSP70_3"/>
    <property type="match status" value="1"/>
</dbReference>
<dbReference type="SUPFAM" id="SSF53067">
    <property type="entry name" value="Actin-like ATPase domain"/>
    <property type="match status" value="2"/>
</dbReference>
<evidence type="ECO:0000256" key="7">
    <source>
        <dbReference type="ARBA" id="ARBA00022840"/>
    </source>
</evidence>
<dbReference type="GO" id="GO:0005524">
    <property type="term" value="F:ATP binding"/>
    <property type="evidence" value="ECO:0007669"/>
    <property type="project" value="UniProtKB-KW"/>
</dbReference>
<evidence type="ECO:0000256" key="5">
    <source>
        <dbReference type="ARBA" id="ARBA00022553"/>
    </source>
</evidence>
<dbReference type="Gene3D" id="3.90.640.10">
    <property type="entry name" value="Actin, Chain A, domain 4"/>
    <property type="match status" value="1"/>
</dbReference>
<evidence type="ECO:0000256" key="9">
    <source>
        <dbReference type="ARBA" id="ARBA00023186"/>
    </source>
</evidence>
<evidence type="ECO:0000256" key="12">
    <source>
        <dbReference type="ARBA" id="ARBA00033103"/>
    </source>
</evidence>
<evidence type="ECO:0000256" key="13">
    <source>
        <dbReference type="RuleBase" id="RU003322"/>
    </source>
</evidence>
<protein>
    <recommendedName>
        <fullName evidence="3">Chaperone protein DnaK</fullName>
    </recommendedName>
    <alternativeName>
        <fullName evidence="4">Chaperone protein dnaK</fullName>
    </alternativeName>
    <alternativeName>
        <fullName evidence="12">HSP70</fullName>
    </alternativeName>
    <alternativeName>
        <fullName evidence="11">Heat shock 70 kDa protein</fullName>
    </alternativeName>
    <alternativeName>
        <fullName evidence="10">Heat shock protein 70</fullName>
    </alternativeName>
</protein>
<keyword evidence="15" id="KW-1185">Reference proteome</keyword>
<dbReference type="RefSeq" id="WP_013281479.1">
    <property type="nucleotide sequence ID" value="NC_014387.1"/>
</dbReference>
<dbReference type="InterPro" id="IPR013126">
    <property type="entry name" value="Hsp_70_fam"/>
</dbReference>
<evidence type="ECO:0000256" key="3">
    <source>
        <dbReference type="ARBA" id="ARBA00014415"/>
    </source>
</evidence>
<dbReference type="EMBL" id="CP001810">
    <property type="protein sequence ID" value="ADL34825.1"/>
    <property type="molecule type" value="Genomic_DNA"/>
</dbReference>
<dbReference type="GO" id="GO:0140662">
    <property type="term" value="F:ATP-dependent protein folding chaperone"/>
    <property type="evidence" value="ECO:0007669"/>
    <property type="project" value="InterPro"/>
</dbReference>
<keyword evidence="8" id="KW-0346">Stress response</keyword>
<keyword evidence="9" id="KW-0143">Chaperone</keyword>
<evidence type="ECO:0000313" key="14">
    <source>
        <dbReference type="EMBL" id="ADL34825.1"/>
    </source>
</evidence>
<evidence type="ECO:0000256" key="4">
    <source>
        <dbReference type="ARBA" id="ARBA00017249"/>
    </source>
</evidence>
<keyword evidence="7 13" id="KW-0067">ATP-binding</keyword>
<dbReference type="InterPro" id="IPR029047">
    <property type="entry name" value="HSP70_peptide-bd_sf"/>
</dbReference>
<dbReference type="Proteomes" id="UP000001299">
    <property type="component" value="Chromosome 1"/>
</dbReference>
<reference evidence="14 15" key="1">
    <citation type="journal article" date="2010" name="PLoS ONE">
        <title>The glycobiome of the rumen bacterium Butyrivibrio proteoclasticus B316(T) highlights adaptation to a polysaccharide-rich environment.</title>
        <authorList>
            <person name="Kelly W.J."/>
            <person name="Leahy S.C."/>
            <person name="Altermann E."/>
            <person name="Yeoman C.J."/>
            <person name="Dunne J.C."/>
            <person name="Kong Z."/>
            <person name="Pacheco D.M."/>
            <person name="Li D."/>
            <person name="Noel S.J."/>
            <person name="Moon C.D."/>
            <person name="Cookson A.L."/>
            <person name="Attwood G.T."/>
        </authorList>
    </citation>
    <scope>NUCLEOTIDE SEQUENCE [LARGE SCALE GENOMIC DNA]</scope>
    <source>
        <strain evidence="15">ATCC 51982 / DSM 14932 / B316</strain>
    </source>
</reference>
<organism evidence="14 15">
    <name type="scientific">Butyrivibrio proteoclasticus (strain ATCC 51982 / DSM 14932 / B316)</name>
    <name type="common">Clostridium proteoclasticum</name>
    <dbReference type="NCBI Taxonomy" id="515622"/>
    <lineage>
        <taxon>Bacteria</taxon>
        <taxon>Bacillati</taxon>
        <taxon>Bacillota</taxon>
        <taxon>Clostridia</taxon>
        <taxon>Lachnospirales</taxon>
        <taxon>Lachnospiraceae</taxon>
        <taxon>Butyrivibrio</taxon>
    </lineage>
</organism>
<dbReference type="KEGG" id="bpb:bpr_I2092"/>
<evidence type="ECO:0000256" key="11">
    <source>
        <dbReference type="ARBA" id="ARBA00030945"/>
    </source>
</evidence>
<dbReference type="Gene3D" id="3.30.420.40">
    <property type="match status" value="2"/>
</dbReference>
<comment type="function">
    <text evidence="1">Acts as a chaperone.</text>
</comment>
<evidence type="ECO:0000313" key="15">
    <source>
        <dbReference type="Proteomes" id="UP000001299"/>
    </source>
</evidence>
<dbReference type="eggNOG" id="COG0443">
    <property type="taxonomic scope" value="Bacteria"/>
</dbReference>
<evidence type="ECO:0000256" key="8">
    <source>
        <dbReference type="ARBA" id="ARBA00023016"/>
    </source>
</evidence>
<sequence length="580" mass="64994">MIVGIDLGTTNSLVSAWTDEGITLIPNEFGEYLTPSVVSFDGKEAIVGKTAKERLITHPDKTASEFKRQMGKDVKYNLGLGRSFTPVELSAIVLRKLIADAEKYLGEKVDSAVISVPAYFDDHQREATRMAGIKAGIKVTQLVNEPSAAALSYHYDNMDQDEKFIVFDFGGGTLDVTLVEAFDNMVEICNISGDNALGGKDFNEIIALDICKSHGINWDKLDNRNKAVLINCGESIKIRLSDSDTTKTVVNVAGDEFEYELDQQRFIDISASVFRRLTIVLKRLMNDASLSTDDIDGVIMVGGSSKMPSVRAYMESLFPGKIMVDPQGDVAICRGAGIVTGINLRKESVKDIVMTDICPFSLGVEVLGDKMAVIIPKNQILPYSKQNKFYTVSNMQKKIEFNVYQGEKLKASSNLKLDTIVLDVPPRPKGEVFANVRFSYDLNGIFDIDIYCPANGAEIHRSRGAQDGIDQDELMNIKLRMDELKQDPREIPEIKYLLEKAQRLYEEGNQMQRQFLEEEIYSFNDLLDRASIIDCKKAAAVFSIRLDRLEKSMFSFDNEAEDLWKQYIEENMENKDPDKV</sequence>
<dbReference type="FunFam" id="3.30.420.40:FF:000071">
    <property type="entry name" value="Molecular chaperone DnaK"/>
    <property type="match status" value="1"/>
</dbReference>
<keyword evidence="6 13" id="KW-0547">Nucleotide-binding</keyword>
<evidence type="ECO:0000256" key="10">
    <source>
        <dbReference type="ARBA" id="ARBA00030019"/>
    </source>
</evidence>
<evidence type="ECO:0000256" key="6">
    <source>
        <dbReference type="ARBA" id="ARBA00022741"/>
    </source>
</evidence>
<comment type="similarity">
    <text evidence="2 13">Belongs to the heat shock protein 70 family.</text>
</comment>
<dbReference type="InterPro" id="IPR043129">
    <property type="entry name" value="ATPase_NBD"/>
</dbReference>
<dbReference type="InterPro" id="IPR018181">
    <property type="entry name" value="Heat_shock_70_CS"/>
</dbReference>
<evidence type="ECO:0000256" key="1">
    <source>
        <dbReference type="ARBA" id="ARBA00002290"/>
    </source>
</evidence>
<dbReference type="HOGENOM" id="CLU_005965_2_4_9"/>
<dbReference type="AlphaFoldDB" id="E0RVH6"/>
<evidence type="ECO:0000256" key="2">
    <source>
        <dbReference type="ARBA" id="ARBA00007381"/>
    </source>
</evidence>
<dbReference type="PROSITE" id="PS00329">
    <property type="entry name" value="HSP70_2"/>
    <property type="match status" value="1"/>
</dbReference>
<proteinExistence type="inferred from homology"/>
<dbReference type="PRINTS" id="PR00301">
    <property type="entry name" value="HEATSHOCK70"/>
</dbReference>